<gene>
    <name evidence="1" type="ORF">BFG57_10275</name>
</gene>
<accession>A0A1E5LIV4</accession>
<dbReference type="InterPro" id="IPR011044">
    <property type="entry name" value="Quino_amine_DH_bsu"/>
</dbReference>
<dbReference type="EMBL" id="MJEH01000006">
    <property type="protein sequence ID" value="OEH94023.1"/>
    <property type="molecule type" value="Genomic_DNA"/>
</dbReference>
<dbReference type="InterPro" id="IPR051200">
    <property type="entry name" value="Host-pathogen_enzymatic-act"/>
</dbReference>
<protein>
    <submittedName>
        <fullName evidence="1">Uncharacterized protein</fullName>
    </submittedName>
</protein>
<dbReference type="STRING" id="1305675.BFG57_10275"/>
<sequence length="325" mass="36963">MWRFWFLLIGMIVGLIGCANDQYTPIEREHSILISVNLFDSSLSFYDIESEREVAVWKFPYEITGAEIFADGKKLLTYGKDHEFAYVYDLENGKQIERWKLGEGIVDFKLSNDGEHFYIVDQPTNVVRITNLEGEELTRIKTGSSPMAIEESKSHFLYVLHLNSPEIYEIDILKENVSRVLPAKHAATGMILLEDEEELWFGGHGLGNDIRDEITVLSLGSGEVIEEIKAPMMPIAFSYIDDSIYVLSHGSNTLRKIDISTKEILNEITVGANPFTVISIENMLYIASYDSNEIYVIDSNSMTEVLRMDTGDGPFQLLYREGETR</sequence>
<organism evidence="1 2">
    <name type="scientific">Bacillus solimangrovi</name>
    <dbReference type="NCBI Taxonomy" id="1305675"/>
    <lineage>
        <taxon>Bacteria</taxon>
        <taxon>Bacillati</taxon>
        <taxon>Bacillota</taxon>
        <taxon>Bacilli</taxon>
        <taxon>Bacillales</taxon>
        <taxon>Bacillaceae</taxon>
        <taxon>Bacillus</taxon>
    </lineage>
</organism>
<evidence type="ECO:0000313" key="1">
    <source>
        <dbReference type="EMBL" id="OEH94023.1"/>
    </source>
</evidence>
<keyword evidence="2" id="KW-1185">Reference proteome</keyword>
<name>A0A1E5LIV4_9BACI</name>
<dbReference type="SUPFAM" id="SSF50969">
    <property type="entry name" value="YVTN repeat-like/Quinoprotein amine dehydrogenase"/>
    <property type="match status" value="1"/>
</dbReference>
<dbReference type="OrthoDB" id="120019at2"/>
<proteinExistence type="predicted"/>
<evidence type="ECO:0000313" key="2">
    <source>
        <dbReference type="Proteomes" id="UP000095209"/>
    </source>
</evidence>
<dbReference type="InterPro" id="IPR015943">
    <property type="entry name" value="WD40/YVTN_repeat-like_dom_sf"/>
</dbReference>
<reference evidence="1 2" key="1">
    <citation type="submission" date="2016-08" db="EMBL/GenBank/DDBJ databases">
        <title>Genome of Bacillus solimangrovi GH2-4.</title>
        <authorList>
            <person name="Lim S."/>
            <person name="Kim B.-C."/>
        </authorList>
    </citation>
    <scope>NUCLEOTIDE SEQUENCE [LARGE SCALE GENOMIC DNA]</scope>
    <source>
        <strain evidence="1 2">GH2-4</strain>
    </source>
</reference>
<dbReference type="AlphaFoldDB" id="A0A1E5LIV4"/>
<dbReference type="RefSeq" id="WP_069715991.1">
    <property type="nucleotide sequence ID" value="NZ_MJEH01000006.1"/>
</dbReference>
<dbReference type="PANTHER" id="PTHR47197:SF3">
    <property type="entry name" value="DIHYDRO-HEME D1 DEHYDROGENASE"/>
    <property type="match status" value="1"/>
</dbReference>
<dbReference type="PROSITE" id="PS51257">
    <property type="entry name" value="PROKAR_LIPOPROTEIN"/>
    <property type="match status" value="1"/>
</dbReference>
<dbReference type="PANTHER" id="PTHR47197">
    <property type="entry name" value="PROTEIN NIRF"/>
    <property type="match status" value="1"/>
</dbReference>
<dbReference type="Gene3D" id="2.130.10.10">
    <property type="entry name" value="YVTN repeat-like/Quinoprotein amine dehydrogenase"/>
    <property type="match status" value="2"/>
</dbReference>
<dbReference type="Proteomes" id="UP000095209">
    <property type="component" value="Unassembled WGS sequence"/>
</dbReference>
<comment type="caution">
    <text evidence="1">The sequence shown here is derived from an EMBL/GenBank/DDBJ whole genome shotgun (WGS) entry which is preliminary data.</text>
</comment>